<keyword evidence="2" id="KW-0238">DNA-binding</keyword>
<dbReference type="Gene3D" id="1.10.10.10">
    <property type="entry name" value="Winged helix-like DNA-binding domain superfamily/Winged helix DNA-binding domain"/>
    <property type="match status" value="1"/>
</dbReference>
<feature type="domain" description="HTH gntR-type" evidence="4">
    <location>
        <begin position="6"/>
        <end position="73"/>
    </location>
</feature>
<dbReference type="InterPro" id="IPR008920">
    <property type="entry name" value="TF_FadR/GntR_C"/>
</dbReference>
<organism evidence="5 6">
    <name type="scientific">Blastomonas fulva</name>
    <dbReference type="NCBI Taxonomy" id="1550728"/>
    <lineage>
        <taxon>Bacteria</taxon>
        <taxon>Pseudomonadati</taxon>
        <taxon>Pseudomonadota</taxon>
        <taxon>Alphaproteobacteria</taxon>
        <taxon>Sphingomonadales</taxon>
        <taxon>Sphingomonadaceae</taxon>
        <taxon>Blastomonas</taxon>
    </lineage>
</organism>
<dbReference type="CDD" id="cd07377">
    <property type="entry name" value="WHTH_GntR"/>
    <property type="match status" value="1"/>
</dbReference>
<protein>
    <submittedName>
        <fullName evidence="5">GntR family transcriptional regulator</fullName>
    </submittedName>
</protein>
<evidence type="ECO:0000256" key="1">
    <source>
        <dbReference type="ARBA" id="ARBA00023015"/>
    </source>
</evidence>
<dbReference type="Gene3D" id="1.20.120.530">
    <property type="entry name" value="GntR ligand-binding domain-like"/>
    <property type="match status" value="1"/>
</dbReference>
<dbReference type="RefSeq" id="WP_054134152.1">
    <property type="nucleotide sequence ID" value="NZ_CP020083.1"/>
</dbReference>
<evidence type="ECO:0000256" key="3">
    <source>
        <dbReference type="ARBA" id="ARBA00023163"/>
    </source>
</evidence>
<dbReference type="SMART" id="SM00345">
    <property type="entry name" value="HTH_GNTR"/>
    <property type="match status" value="1"/>
</dbReference>
<dbReference type="Pfam" id="PF00392">
    <property type="entry name" value="GntR"/>
    <property type="match status" value="1"/>
</dbReference>
<dbReference type="SUPFAM" id="SSF46785">
    <property type="entry name" value="Winged helix' DNA-binding domain"/>
    <property type="match status" value="1"/>
</dbReference>
<dbReference type="PROSITE" id="PS50949">
    <property type="entry name" value="HTH_GNTR"/>
    <property type="match status" value="1"/>
</dbReference>
<dbReference type="PANTHER" id="PTHR43537">
    <property type="entry name" value="TRANSCRIPTIONAL REGULATOR, GNTR FAMILY"/>
    <property type="match status" value="1"/>
</dbReference>
<proteinExistence type="predicted"/>
<dbReference type="InterPro" id="IPR036390">
    <property type="entry name" value="WH_DNA-bd_sf"/>
</dbReference>
<evidence type="ECO:0000313" key="5">
    <source>
        <dbReference type="EMBL" id="ASR50335.1"/>
    </source>
</evidence>
<evidence type="ECO:0000259" key="4">
    <source>
        <dbReference type="PROSITE" id="PS50949"/>
    </source>
</evidence>
<reference evidence="5 6" key="1">
    <citation type="submission" date="2017-03" db="EMBL/GenBank/DDBJ databases">
        <title>Complete genome sequence of Blastomonas fulva degrading microcsystin LR.</title>
        <authorList>
            <person name="Lee H.-g."/>
            <person name="Jin L."/>
            <person name="oh H.-M."/>
        </authorList>
    </citation>
    <scope>NUCLEOTIDE SEQUENCE [LARGE SCALE GENOMIC DNA]</scope>
    <source>
        <strain evidence="5 6">T2</strain>
    </source>
</reference>
<name>A0ABM6M3A7_9SPHN</name>
<sequence length="225" mass="24649">MSIVVRNLSEQLVDLVRDRILTGAVAPGRPIRQDALAAELGVSKIPLREALARLEEEGLLASQANRGFTVRALNTAEAEEVFALRLKLEPDLAALASRAASSVDQRAAADILDRLDVLTDSRGEGVGAFNRAFHLALLRPARRPVTFTILERLHVLSERYVRKHLEPLGRDERANEEHRELLAAWIARDEPRVTALAVSHIGKTLDDLRVQLNANDTETPGAAAG</sequence>
<keyword evidence="3" id="KW-0804">Transcription</keyword>
<evidence type="ECO:0000313" key="6">
    <source>
        <dbReference type="Proteomes" id="UP000258016"/>
    </source>
</evidence>
<dbReference type="InterPro" id="IPR011711">
    <property type="entry name" value="GntR_C"/>
</dbReference>
<dbReference type="GeneID" id="303484279"/>
<keyword evidence="6" id="KW-1185">Reference proteome</keyword>
<dbReference type="Pfam" id="PF07729">
    <property type="entry name" value="FCD"/>
    <property type="match status" value="1"/>
</dbReference>
<dbReference type="SUPFAM" id="SSF48008">
    <property type="entry name" value="GntR ligand-binding domain-like"/>
    <property type="match status" value="1"/>
</dbReference>
<gene>
    <name evidence="5" type="ORF">B5J99_01680</name>
</gene>
<dbReference type="Proteomes" id="UP000258016">
    <property type="component" value="Chromosome"/>
</dbReference>
<evidence type="ECO:0000256" key="2">
    <source>
        <dbReference type="ARBA" id="ARBA00023125"/>
    </source>
</evidence>
<accession>A0ABM6M3A7</accession>
<dbReference type="PANTHER" id="PTHR43537:SF41">
    <property type="entry name" value="TRANSCRIPTIONAL REGULATORY PROTEIN"/>
    <property type="match status" value="1"/>
</dbReference>
<dbReference type="InterPro" id="IPR000524">
    <property type="entry name" value="Tscrpt_reg_HTH_GntR"/>
</dbReference>
<dbReference type="EMBL" id="CP020083">
    <property type="protein sequence ID" value="ASR50335.1"/>
    <property type="molecule type" value="Genomic_DNA"/>
</dbReference>
<dbReference type="SMART" id="SM00895">
    <property type="entry name" value="FCD"/>
    <property type="match status" value="1"/>
</dbReference>
<keyword evidence="1" id="KW-0805">Transcription regulation</keyword>
<dbReference type="InterPro" id="IPR036388">
    <property type="entry name" value="WH-like_DNA-bd_sf"/>
</dbReference>